<dbReference type="GO" id="GO:0006565">
    <property type="term" value="P:L-serine catabolic process"/>
    <property type="evidence" value="ECO:0007669"/>
    <property type="project" value="TreeGrafter"/>
</dbReference>
<dbReference type="PROSITE" id="PS51672">
    <property type="entry name" value="ACT_LIKE"/>
    <property type="match status" value="2"/>
</dbReference>
<protein>
    <recommendedName>
        <fullName evidence="5">threonine ammonia-lyase</fullName>
        <ecNumber evidence="5">4.3.1.19</ecNumber>
    </recommendedName>
</protein>
<dbReference type="EC" id="4.3.1.19" evidence="5"/>
<dbReference type="InterPro" id="IPR001926">
    <property type="entry name" value="TrpB-like_PALP"/>
</dbReference>
<dbReference type="Pfam" id="PF00291">
    <property type="entry name" value="PALP"/>
    <property type="match status" value="1"/>
</dbReference>
<evidence type="ECO:0000313" key="13">
    <source>
        <dbReference type="Proteomes" id="UP000642829"/>
    </source>
</evidence>
<evidence type="ECO:0000256" key="2">
    <source>
        <dbReference type="ARBA" id="ARBA00001933"/>
    </source>
</evidence>
<dbReference type="GO" id="GO:0009097">
    <property type="term" value="P:isoleucine biosynthetic process"/>
    <property type="evidence" value="ECO:0007669"/>
    <property type="project" value="UniProtKB-UniPathway"/>
</dbReference>
<comment type="cofactor">
    <cofactor evidence="2">
        <name>pyridoxal 5'-phosphate</name>
        <dbReference type="ChEBI" id="CHEBI:597326"/>
    </cofactor>
</comment>
<keyword evidence="6" id="KW-0028">Amino-acid biosynthesis</keyword>
<feature type="domain" description="ACT-like" evidence="11">
    <location>
        <begin position="338"/>
        <end position="409"/>
    </location>
</feature>
<dbReference type="InterPro" id="IPR036052">
    <property type="entry name" value="TrpB-like_PALP_sf"/>
</dbReference>
<evidence type="ECO:0000313" key="12">
    <source>
        <dbReference type="EMBL" id="GHC03961.1"/>
    </source>
</evidence>
<comment type="catalytic activity">
    <reaction evidence="1">
        <text>L-threonine = 2-oxobutanoate + NH4(+)</text>
        <dbReference type="Rhea" id="RHEA:22108"/>
        <dbReference type="ChEBI" id="CHEBI:16763"/>
        <dbReference type="ChEBI" id="CHEBI:28938"/>
        <dbReference type="ChEBI" id="CHEBI:57926"/>
        <dbReference type="EC" id="4.3.1.19"/>
    </reaction>
</comment>
<keyword evidence="10" id="KW-0100">Branched-chain amino acid biosynthesis</keyword>
<evidence type="ECO:0000256" key="9">
    <source>
        <dbReference type="ARBA" id="ARBA00023239"/>
    </source>
</evidence>
<dbReference type="Pfam" id="PF00585">
    <property type="entry name" value="Thr_dehydrat_C"/>
    <property type="match status" value="1"/>
</dbReference>
<name>A0A8J3DIN0_9BACT</name>
<evidence type="ECO:0000256" key="7">
    <source>
        <dbReference type="ARBA" id="ARBA00022624"/>
    </source>
</evidence>
<feature type="domain" description="ACT-like" evidence="11">
    <location>
        <begin position="429"/>
        <end position="504"/>
    </location>
</feature>
<evidence type="ECO:0000256" key="4">
    <source>
        <dbReference type="ARBA" id="ARBA00010869"/>
    </source>
</evidence>
<dbReference type="SUPFAM" id="SSF55021">
    <property type="entry name" value="ACT-like"/>
    <property type="match status" value="2"/>
</dbReference>
<dbReference type="Proteomes" id="UP000642829">
    <property type="component" value="Unassembled WGS sequence"/>
</dbReference>
<keyword evidence="9" id="KW-0456">Lyase</keyword>
<keyword evidence="13" id="KW-1185">Reference proteome</keyword>
<dbReference type="AlphaFoldDB" id="A0A8J3DIN0"/>
<organism evidence="12 13">
    <name type="scientific">Cerasicoccus arenae</name>
    <dbReference type="NCBI Taxonomy" id="424488"/>
    <lineage>
        <taxon>Bacteria</taxon>
        <taxon>Pseudomonadati</taxon>
        <taxon>Verrucomicrobiota</taxon>
        <taxon>Opitutia</taxon>
        <taxon>Puniceicoccales</taxon>
        <taxon>Cerasicoccaceae</taxon>
        <taxon>Cerasicoccus</taxon>
    </lineage>
</organism>
<dbReference type="InterPro" id="IPR001721">
    <property type="entry name" value="TD_ACT-like"/>
</dbReference>
<comment type="pathway">
    <text evidence="3">Amino-acid biosynthesis; L-isoleucine biosynthesis; 2-oxobutanoate from L-threonine: step 1/1.</text>
</comment>
<dbReference type="UniPathway" id="UPA00047">
    <property type="reaction ID" value="UER00054"/>
</dbReference>
<evidence type="ECO:0000256" key="6">
    <source>
        <dbReference type="ARBA" id="ARBA00022605"/>
    </source>
</evidence>
<keyword evidence="8" id="KW-0663">Pyridoxal phosphate</keyword>
<dbReference type="RefSeq" id="WP_189514809.1">
    <property type="nucleotide sequence ID" value="NZ_BMXG01000012.1"/>
</dbReference>
<evidence type="ECO:0000256" key="5">
    <source>
        <dbReference type="ARBA" id="ARBA00012096"/>
    </source>
</evidence>
<dbReference type="InterPro" id="IPR045865">
    <property type="entry name" value="ACT-like_dom_sf"/>
</dbReference>
<dbReference type="CDD" id="cd01562">
    <property type="entry name" value="Thr-dehyd"/>
    <property type="match status" value="1"/>
</dbReference>
<evidence type="ECO:0000256" key="10">
    <source>
        <dbReference type="ARBA" id="ARBA00023304"/>
    </source>
</evidence>
<dbReference type="GO" id="GO:0004794">
    <property type="term" value="F:threonine deaminase activity"/>
    <property type="evidence" value="ECO:0007669"/>
    <property type="project" value="UniProtKB-EC"/>
</dbReference>
<dbReference type="FunFam" id="3.40.50.1100:FF:000005">
    <property type="entry name" value="Threonine dehydratase catabolic"/>
    <property type="match status" value="1"/>
</dbReference>
<gene>
    <name evidence="12" type="primary">ilvA</name>
    <name evidence="12" type="ORF">GCM10007047_20730</name>
</gene>
<dbReference type="Gene3D" id="3.40.50.1100">
    <property type="match status" value="2"/>
</dbReference>
<dbReference type="InterPro" id="IPR038110">
    <property type="entry name" value="TD_ACT-like_sf"/>
</dbReference>
<dbReference type="EMBL" id="BMXG01000012">
    <property type="protein sequence ID" value="GHC03961.1"/>
    <property type="molecule type" value="Genomic_DNA"/>
</dbReference>
<accession>A0A8J3DIN0</accession>
<proteinExistence type="inferred from homology"/>
<evidence type="ECO:0000259" key="11">
    <source>
        <dbReference type="PROSITE" id="PS51672"/>
    </source>
</evidence>
<comment type="caution">
    <text evidence="12">The sequence shown here is derived from an EMBL/GenBank/DDBJ whole genome shotgun (WGS) entry which is preliminary data.</text>
</comment>
<sequence>MESDKPMSLLRRLRQEVLFARQRIYRAGSPTPLEKLELPDFTGEIWVKREDVSPIKAYKWRGAFNRMAVMTAEEAAAGVVTASAGNHAQGVALAAGLLGVDADIFMPSTTPAVKQNAVRRLGGDRVQIHLSGDAYDDSVHAANHFASQSGATIVHAYDDLHVMAGQGTLADEVVMSGQGPFDVAFLQIGGGGMAAGVACWLRTFWPNIKLIGVEGVDQASMKAAFAAGSPVRLDNIDIFCDGSAVRQAGALPFEICHELLDDIITVTNKEVSEAIRVMWEGLRAIPEPAGAMGLAGALQCKASLAGKRCLTVLCGANLDFSKLALIAETASSGLQSRYFLRINIPEIPGSMLHLLDDVLADVSINDFLYGKTDPQEAWPIFGIDSTPERFAEITEKLNTSGYRWGNVTGSEDIEFRAIPCHAELLSHPLFLKLEFYERPGALHDFLSETIRGRANFCYFNYRYTGERIGRALIGLEFSDRTQHEEFLAWLPPSGKGYRHCRPVPASVVERMI</sequence>
<dbReference type="PANTHER" id="PTHR48078">
    <property type="entry name" value="THREONINE DEHYDRATASE, MITOCHONDRIAL-RELATED"/>
    <property type="match status" value="1"/>
</dbReference>
<comment type="similarity">
    <text evidence="4">Belongs to the serine/threonine dehydratase family.</text>
</comment>
<dbReference type="InterPro" id="IPR050147">
    <property type="entry name" value="Ser/Thr_Dehydratase"/>
</dbReference>
<evidence type="ECO:0000256" key="8">
    <source>
        <dbReference type="ARBA" id="ARBA00022898"/>
    </source>
</evidence>
<dbReference type="GO" id="GO:0003941">
    <property type="term" value="F:L-serine ammonia-lyase activity"/>
    <property type="evidence" value="ECO:0007669"/>
    <property type="project" value="TreeGrafter"/>
</dbReference>
<reference evidence="12" key="1">
    <citation type="journal article" date="2014" name="Int. J. Syst. Evol. Microbiol.">
        <title>Complete genome sequence of Corynebacterium casei LMG S-19264T (=DSM 44701T), isolated from a smear-ripened cheese.</title>
        <authorList>
            <consortium name="US DOE Joint Genome Institute (JGI-PGF)"/>
            <person name="Walter F."/>
            <person name="Albersmeier A."/>
            <person name="Kalinowski J."/>
            <person name="Ruckert C."/>
        </authorList>
    </citation>
    <scope>NUCLEOTIDE SEQUENCE</scope>
    <source>
        <strain evidence="12">KCTC 12870</strain>
    </source>
</reference>
<evidence type="ECO:0000256" key="3">
    <source>
        <dbReference type="ARBA" id="ARBA00004810"/>
    </source>
</evidence>
<evidence type="ECO:0000256" key="1">
    <source>
        <dbReference type="ARBA" id="ARBA00001274"/>
    </source>
</evidence>
<dbReference type="SUPFAM" id="SSF53686">
    <property type="entry name" value="Tryptophan synthase beta subunit-like PLP-dependent enzymes"/>
    <property type="match status" value="1"/>
</dbReference>
<dbReference type="Gene3D" id="3.40.1020.10">
    <property type="entry name" value="Biosynthetic Threonine Deaminase, Domain 3"/>
    <property type="match status" value="1"/>
</dbReference>
<reference evidence="12" key="2">
    <citation type="submission" date="2020-09" db="EMBL/GenBank/DDBJ databases">
        <authorList>
            <person name="Sun Q."/>
            <person name="Kim S."/>
        </authorList>
    </citation>
    <scope>NUCLEOTIDE SEQUENCE</scope>
    <source>
        <strain evidence="12">KCTC 12870</strain>
    </source>
</reference>
<keyword evidence="7" id="KW-0412">Isoleucine biosynthesis</keyword>